<dbReference type="GO" id="GO:0003824">
    <property type="term" value="F:catalytic activity"/>
    <property type="evidence" value="ECO:0007669"/>
    <property type="project" value="InterPro"/>
</dbReference>
<reference evidence="2 4" key="1">
    <citation type="submission" date="2017-09" db="EMBL/GenBank/DDBJ databases">
        <authorList>
            <person name="Thomas P."/>
            <person name="Seyboldt C."/>
        </authorList>
    </citation>
    <scope>NUCLEOTIDE SEQUENCE [LARGE SCALE GENOMIC DNA]</scope>
    <source>
        <strain evidence="2 4">DSM 7534</strain>
    </source>
</reference>
<proteinExistence type="predicted"/>
<evidence type="ECO:0000313" key="2">
    <source>
        <dbReference type="EMBL" id="AYE35601.1"/>
    </source>
</evidence>
<organism evidence="2 4">
    <name type="scientific">Clostridium septicum</name>
    <dbReference type="NCBI Taxonomy" id="1504"/>
    <lineage>
        <taxon>Bacteria</taxon>
        <taxon>Bacillati</taxon>
        <taxon>Bacillota</taxon>
        <taxon>Clostridia</taxon>
        <taxon>Eubacteriales</taxon>
        <taxon>Clostridiaceae</taxon>
        <taxon>Clostridium</taxon>
    </lineage>
</organism>
<name>A0A9N7JPB6_CLOSE</name>
<dbReference type="GeneID" id="303561961"/>
<dbReference type="Proteomes" id="UP001055437">
    <property type="component" value="Chromosome"/>
</dbReference>
<dbReference type="Pfam" id="PF04961">
    <property type="entry name" value="FTCD_C"/>
    <property type="match status" value="1"/>
</dbReference>
<dbReference type="OrthoDB" id="7959174at2"/>
<feature type="domain" description="Cyclodeaminase/cyclohydrolase" evidence="1">
    <location>
        <begin position="7"/>
        <end position="191"/>
    </location>
</feature>
<evidence type="ECO:0000259" key="1">
    <source>
        <dbReference type="Pfam" id="PF04961"/>
    </source>
</evidence>
<dbReference type="Proteomes" id="UP000280586">
    <property type="component" value="Chromosome"/>
</dbReference>
<protein>
    <submittedName>
        <fullName evidence="3">Cyclodeaminase/cyclohydrolase family protein</fullName>
    </submittedName>
    <submittedName>
        <fullName evidence="2">Formiminotransferase-cyclodeaminase</fullName>
    </submittedName>
</protein>
<dbReference type="InterPro" id="IPR036178">
    <property type="entry name" value="Formintransfe-cycloase-like_sf"/>
</dbReference>
<gene>
    <name evidence="2" type="ORF">CP523_14825</name>
    <name evidence="3" type="ORF">NH397_07265</name>
</gene>
<reference evidence="3" key="2">
    <citation type="submission" date="2022-06" db="EMBL/GenBank/DDBJ databases">
        <authorList>
            <person name="Holder M.E."/>
            <person name="Ajami N.J."/>
            <person name="Petrosino J.F."/>
        </authorList>
    </citation>
    <scope>NUCLEOTIDE SEQUENCE</scope>
    <source>
        <strain evidence="3">RMA 8861</strain>
    </source>
</reference>
<dbReference type="Gene3D" id="1.20.120.680">
    <property type="entry name" value="Formiminotetrahydrofolate cyclodeaminase monomer, up-and-down helical bundle"/>
    <property type="match status" value="1"/>
</dbReference>
<dbReference type="EMBL" id="CP023671">
    <property type="protein sequence ID" value="AYE35601.1"/>
    <property type="molecule type" value="Genomic_DNA"/>
</dbReference>
<dbReference type="AlphaFoldDB" id="A0A9N7JPB6"/>
<dbReference type="SUPFAM" id="SSF101262">
    <property type="entry name" value="Methenyltetrahydrofolate cyclohydrolase-like"/>
    <property type="match status" value="1"/>
</dbReference>
<dbReference type="KEGG" id="csep:CP523_14825"/>
<dbReference type="InterPro" id="IPR007044">
    <property type="entry name" value="Cyclodeamin/CycHdrlase"/>
</dbReference>
<evidence type="ECO:0000313" key="3">
    <source>
        <dbReference type="EMBL" id="USS02207.1"/>
    </source>
</evidence>
<keyword evidence="5" id="KW-1185">Reference proteome</keyword>
<dbReference type="RefSeq" id="WP_066676102.1">
    <property type="nucleotide sequence ID" value="NZ_CABMIZ010000013.1"/>
</dbReference>
<dbReference type="EMBL" id="CP099799">
    <property type="protein sequence ID" value="USS02207.1"/>
    <property type="molecule type" value="Genomic_DNA"/>
</dbReference>
<accession>A0A9N7JPB6</accession>
<evidence type="ECO:0000313" key="5">
    <source>
        <dbReference type="Proteomes" id="UP001055437"/>
    </source>
</evidence>
<sequence length="215" mass="24626">MLFKEYSINQFIEELSSDDPSPGGGSTAALVSALASSLNSMVYSLTVDKKSFDKLDNDKKEKMLFFQKQAYKFTEISQEFMEKDRQEFVELMAAFKLSKETEEEKITRNKKIKEHTIKAMNIPLNLARESLRFYDNIEFAIKFGNKNLISDAGVAAILLNSAIESAIMNVKINLNSLRNEEFFYVIDKECNEIIKESLNKKVKLTLEVENVIYAN</sequence>
<evidence type="ECO:0000313" key="4">
    <source>
        <dbReference type="Proteomes" id="UP000280586"/>
    </source>
</evidence>